<reference evidence="5 6" key="1">
    <citation type="submission" date="2017-05" db="EMBL/GenBank/DDBJ databases">
        <title>Genomic insights into alkan degradation activity of Oleiphilus messinensis.</title>
        <authorList>
            <person name="Kozyavkin S.A."/>
            <person name="Slesarev A.I."/>
            <person name="Golyshin P.N."/>
            <person name="Korzhenkov A."/>
            <person name="Golyshina O.N."/>
            <person name="Toshchakov S.V."/>
        </authorList>
    </citation>
    <scope>NUCLEOTIDE SEQUENCE [LARGE SCALE GENOMIC DNA]</scope>
    <source>
        <strain evidence="5 6">ME102</strain>
    </source>
</reference>
<name>A0A1Y0I3F2_9GAMM</name>
<dbReference type="RefSeq" id="WP_087460098.1">
    <property type="nucleotide sequence ID" value="NZ_CP021425.1"/>
</dbReference>
<evidence type="ECO:0000256" key="3">
    <source>
        <dbReference type="ARBA" id="ARBA00023163"/>
    </source>
</evidence>
<dbReference type="InterPro" id="IPR036388">
    <property type="entry name" value="WH-like_DNA-bd_sf"/>
</dbReference>
<gene>
    <name evidence="5" type="ORF">OLMES_0854</name>
</gene>
<accession>A0A1Y0I3F2</accession>
<evidence type="ECO:0000313" key="6">
    <source>
        <dbReference type="Proteomes" id="UP000196027"/>
    </source>
</evidence>
<dbReference type="SMART" id="SM00345">
    <property type="entry name" value="HTH_GNTR"/>
    <property type="match status" value="1"/>
</dbReference>
<dbReference type="Gene3D" id="1.20.120.530">
    <property type="entry name" value="GntR ligand-binding domain-like"/>
    <property type="match status" value="1"/>
</dbReference>
<dbReference type="Proteomes" id="UP000196027">
    <property type="component" value="Chromosome"/>
</dbReference>
<keyword evidence="2" id="KW-0238">DNA-binding</keyword>
<dbReference type="SUPFAM" id="SSF48008">
    <property type="entry name" value="GntR ligand-binding domain-like"/>
    <property type="match status" value="1"/>
</dbReference>
<feature type="domain" description="HTH gntR-type" evidence="4">
    <location>
        <begin position="7"/>
        <end position="74"/>
    </location>
</feature>
<dbReference type="InterPro" id="IPR011711">
    <property type="entry name" value="GntR_C"/>
</dbReference>
<sequence>MEFKPKETLTEQVAQHIENMIAFGKLKSGERIYENAMAKDLNVSHGSIREALLLLEKRHLVRNIPRKGCTVTELDEHFVKSLYEMLLLILCHTGTKLLLNRTEDDLHNLESLYQKMSQCFQQGRLMEFLDLGIQYTQISLAYADNYFMVSAIQDLWPSAKRCAFMALREGPKVLQDNLDQMRHSIDAIKARDEEELIRIINFYGQEQCDQVLASVNRP</sequence>
<dbReference type="InterPro" id="IPR000524">
    <property type="entry name" value="Tscrpt_reg_HTH_GntR"/>
</dbReference>
<evidence type="ECO:0000256" key="1">
    <source>
        <dbReference type="ARBA" id="ARBA00023015"/>
    </source>
</evidence>
<dbReference type="InterPro" id="IPR036390">
    <property type="entry name" value="WH_DNA-bd_sf"/>
</dbReference>
<dbReference type="GO" id="GO:0003700">
    <property type="term" value="F:DNA-binding transcription factor activity"/>
    <property type="evidence" value="ECO:0007669"/>
    <property type="project" value="InterPro"/>
</dbReference>
<keyword evidence="1" id="KW-0805">Transcription regulation</keyword>
<dbReference type="EMBL" id="CP021425">
    <property type="protein sequence ID" value="ARU54941.1"/>
    <property type="molecule type" value="Genomic_DNA"/>
</dbReference>
<proteinExistence type="predicted"/>
<evidence type="ECO:0000259" key="4">
    <source>
        <dbReference type="PROSITE" id="PS50949"/>
    </source>
</evidence>
<dbReference type="Pfam" id="PF00392">
    <property type="entry name" value="GntR"/>
    <property type="match status" value="1"/>
</dbReference>
<dbReference type="OrthoDB" id="9028214at2"/>
<dbReference type="KEGG" id="ome:OLMES_0854"/>
<protein>
    <submittedName>
        <fullName evidence="5">Transcriptional regulator</fullName>
    </submittedName>
</protein>
<dbReference type="PANTHER" id="PTHR43537">
    <property type="entry name" value="TRANSCRIPTIONAL REGULATOR, GNTR FAMILY"/>
    <property type="match status" value="1"/>
</dbReference>
<dbReference type="CDD" id="cd07377">
    <property type="entry name" value="WHTH_GntR"/>
    <property type="match status" value="1"/>
</dbReference>
<evidence type="ECO:0000256" key="2">
    <source>
        <dbReference type="ARBA" id="ARBA00023125"/>
    </source>
</evidence>
<dbReference type="PROSITE" id="PS50949">
    <property type="entry name" value="HTH_GNTR"/>
    <property type="match status" value="1"/>
</dbReference>
<dbReference type="PANTHER" id="PTHR43537:SF24">
    <property type="entry name" value="GLUCONATE OPERON TRANSCRIPTIONAL REPRESSOR"/>
    <property type="match status" value="1"/>
</dbReference>
<dbReference type="AlphaFoldDB" id="A0A1Y0I3F2"/>
<organism evidence="5 6">
    <name type="scientific">Oleiphilus messinensis</name>
    <dbReference type="NCBI Taxonomy" id="141451"/>
    <lineage>
        <taxon>Bacteria</taxon>
        <taxon>Pseudomonadati</taxon>
        <taxon>Pseudomonadota</taxon>
        <taxon>Gammaproteobacteria</taxon>
        <taxon>Oceanospirillales</taxon>
        <taxon>Oleiphilaceae</taxon>
        <taxon>Oleiphilus</taxon>
    </lineage>
</organism>
<evidence type="ECO:0000313" key="5">
    <source>
        <dbReference type="EMBL" id="ARU54941.1"/>
    </source>
</evidence>
<keyword evidence="6" id="KW-1185">Reference proteome</keyword>
<dbReference type="Gene3D" id="1.10.10.10">
    <property type="entry name" value="Winged helix-like DNA-binding domain superfamily/Winged helix DNA-binding domain"/>
    <property type="match status" value="1"/>
</dbReference>
<dbReference type="InterPro" id="IPR008920">
    <property type="entry name" value="TF_FadR/GntR_C"/>
</dbReference>
<dbReference type="GO" id="GO:0003677">
    <property type="term" value="F:DNA binding"/>
    <property type="evidence" value="ECO:0007669"/>
    <property type="project" value="UniProtKB-KW"/>
</dbReference>
<dbReference type="SUPFAM" id="SSF46785">
    <property type="entry name" value="Winged helix' DNA-binding domain"/>
    <property type="match status" value="1"/>
</dbReference>
<dbReference type="Pfam" id="PF07729">
    <property type="entry name" value="FCD"/>
    <property type="match status" value="1"/>
</dbReference>
<keyword evidence="3" id="KW-0804">Transcription</keyword>